<name>A0A7S3X2J1_EMIHU</name>
<evidence type="ECO:0000256" key="1">
    <source>
        <dbReference type="SAM" id="MobiDB-lite"/>
    </source>
</evidence>
<proteinExistence type="predicted"/>
<feature type="compositionally biased region" description="Basic and acidic residues" evidence="1">
    <location>
        <begin position="432"/>
        <end position="442"/>
    </location>
</feature>
<accession>A0A7S3X2J1</accession>
<sequence length="453" mass="47705">MAIAAAAWASSKTDSRSIEMADDSRLGRSSRSTSGPRAEMQASDDALRAAFASVPGPHPLDADSVNLALFAVGWDHLLRDLRLGLPTHTAHAVVGKLVADGVRSAFALRNNLVHFKKIILGIHQTNILLVHDCRRLSTFFREPLSQAHASTGGGGGGVAAQADDDGESKVHRLEGRGYIRSSRYRALSDALCETEGALGALLDARRFTKAVCCVPRHPDAAAAAAAAPAAAATPAAAAEAPTPTPATFGQPCSHSRCAGVLALALPGSMKGYRLLQEAVTEAVQAVLLPTAKEQHQRQRQQQQQQHDQQRDQQHHPQQEQLGRELEAHLGACTARMAALQAAQRGDSGFAALVDTLSSELRLSPASAWFVRCALIARGGAKALVVAEEARKLTAAMCCLLEACTKCAATLADGVAAMEAAPPPADAAPAEARGPRARHDLLRPSRLRRASQAV</sequence>
<protein>
    <submittedName>
        <fullName evidence="2">Uncharacterized protein</fullName>
    </submittedName>
</protein>
<reference evidence="2" key="1">
    <citation type="submission" date="2021-01" db="EMBL/GenBank/DDBJ databases">
        <authorList>
            <person name="Corre E."/>
            <person name="Pelletier E."/>
            <person name="Niang G."/>
            <person name="Scheremetjew M."/>
            <person name="Finn R."/>
            <person name="Kale V."/>
            <person name="Holt S."/>
            <person name="Cochrane G."/>
            <person name="Meng A."/>
            <person name="Brown T."/>
            <person name="Cohen L."/>
        </authorList>
    </citation>
    <scope>NUCLEOTIDE SEQUENCE</scope>
    <source>
        <strain evidence="2">379</strain>
    </source>
</reference>
<organism evidence="2">
    <name type="scientific">Emiliania huxleyi</name>
    <name type="common">Coccolithophore</name>
    <name type="synonym">Pontosphaera huxleyi</name>
    <dbReference type="NCBI Taxonomy" id="2903"/>
    <lineage>
        <taxon>Eukaryota</taxon>
        <taxon>Haptista</taxon>
        <taxon>Haptophyta</taxon>
        <taxon>Prymnesiophyceae</taxon>
        <taxon>Isochrysidales</taxon>
        <taxon>Noelaerhabdaceae</taxon>
        <taxon>Emiliania</taxon>
    </lineage>
</organism>
<feature type="region of interest" description="Disordered" evidence="1">
    <location>
        <begin position="421"/>
        <end position="453"/>
    </location>
</feature>
<gene>
    <name evidence="2" type="ORF">EHUX00137_LOCUS40979</name>
</gene>
<evidence type="ECO:0000313" key="2">
    <source>
        <dbReference type="EMBL" id="CAE0588588.1"/>
    </source>
</evidence>
<feature type="region of interest" description="Disordered" evidence="1">
    <location>
        <begin position="291"/>
        <end position="320"/>
    </location>
</feature>
<feature type="compositionally biased region" description="Basic and acidic residues" evidence="1">
    <location>
        <begin position="13"/>
        <end position="26"/>
    </location>
</feature>
<feature type="compositionally biased region" description="Basic and acidic residues" evidence="1">
    <location>
        <begin position="307"/>
        <end position="320"/>
    </location>
</feature>
<feature type="compositionally biased region" description="Low complexity" evidence="1">
    <location>
        <begin position="27"/>
        <end position="37"/>
    </location>
</feature>
<dbReference type="AlphaFoldDB" id="A0A7S3X2J1"/>
<feature type="compositionally biased region" description="Basic residues" evidence="1">
    <location>
        <begin position="444"/>
        <end position="453"/>
    </location>
</feature>
<dbReference type="EMBL" id="HBIR01052506">
    <property type="protein sequence ID" value="CAE0588588.1"/>
    <property type="molecule type" value="Transcribed_RNA"/>
</dbReference>
<feature type="region of interest" description="Disordered" evidence="1">
    <location>
        <begin position="1"/>
        <end position="39"/>
    </location>
</feature>